<sequence>MSDAAWAPDGTSLLFARFTITETKLSSEIVMRDAASGADGLLVTQDGGPRLASMTTPSY</sequence>
<dbReference type="EMBL" id="JAPCID010000043">
    <property type="protein sequence ID" value="MDA0140688.1"/>
    <property type="molecule type" value="Genomic_DNA"/>
</dbReference>
<accession>A0ABT4RQ38</accession>
<dbReference type="Proteomes" id="UP001147700">
    <property type="component" value="Unassembled WGS sequence"/>
</dbReference>
<name>A0ABT4RQ38_9ACTN</name>
<evidence type="ECO:0000313" key="1">
    <source>
        <dbReference type="EMBL" id="MDA0140688.1"/>
    </source>
</evidence>
<keyword evidence="2" id="KW-1185">Reference proteome</keyword>
<gene>
    <name evidence="1" type="ORF">OJ962_24535</name>
</gene>
<reference evidence="1" key="1">
    <citation type="submission" date="2022-10" db="EMBL/GenBank/DDBJ databases">
        <title>The WGS of Solirubrobacter sp. CPCC 204708.</title>
        <authorList>
            <person name="Jiang Z."/>
        </authorList>
    </citation>
    <scope>NUCLEOTIDE SEQUENCE</scope>
    <source>
        <strain evidence="1">CPCC 204708</strain>
    </source>
</reference>
<dbReference type="RefSeq" id="WP_202958275.1">
    <property type="nucleotide sequence ID" value="NZ_JAPCID010000043.1"/>
</dbReference>
<proteinExistence type="predicted"/>
<comment type="caution">
    <text evidence="1">The sequence shown here is derived from an EMBL/GenBank/DDBJ whole genome shotgun (WGS) entry which is preliminary data.</text>
</comment>
<organism evidence="1 2">
    <name type="scientific">Solirubrobacter deserti</name>
    <dbReference type="NCBI Taxonomy" id="2282478"/>
    <lineage>
        <taxon>Bacteria</taxon>
        <taxon>Bacillati</taxon>
        <taxon>Actinomycetota</taxon>
        <taxon>Thermoleophilia</taxon>
        <taxon>Solirubrobacterales</taxon>
        <taxon>Solirubrobacteraceae</taxon>
        <taxon>Solirubrobacter</taxon>
    </lineage>
</organism>
<evidence type="ECO:0000313" key="2">
    <source>
        <dbReference type="Proteomes" id="UP001147700"/>
    </source>
</evidence>
<protein>
    <recommendedName>
        <fullName evidence="3">Dipeptidylpeptidase IV N-terminal domain-containing protein</fullName>
    </recommendedName>
</protein>
<evidence type="ECO:0008006" key="3">
    <source>
        <dbReference type="Google" id="ProtNLM"/>
    </source>
</evidence>